<feature type="non-terminal residue" evidence="2">
    <location>
        <position position="397"/>
    </location>
</feature>
<dbReference type="Pfam" id="PF13843">
    <property type="entry name" value="DDE_Tnp_1_7"/>
    <property type="match status" value="1"/>
</dbReference>
<name>A0ABQ9I2A3_9NEOP</name>
<dbReference type="EMBL" id="JARBHB010000003">
    <property type="protein sequence ID" value="KAJ8890138.1"/>
    <property type="molecule type" value="Genomic_DNA"/>
</dbReference>
<comment type="caution">
    <text evidence="2">The sequence shown here is derived from an EMBL/GenBank/DDBJ whole genome shotgun (WGS) entry which is preliminary data.</text>
</comment>
<dbReference type="PANTHER" id="PTHR46599:SF3">
    <property type="entry name" value="PIGGYBAC TRANSPOSABLE ELEMENT-DERIVED PROTEIN 4"/>
    <property type="match status" value="1"/>
</dbReference>
<evidence type="ECO:0000313" key="2">
    <source>
        <dbReference type="EMBL" id="KAJ8890138.1"/>
    </source>
</evidence>
<dbReference type="InterPro" id="IPR029526">
    <property type="entry name" value="PGBD"/>
</dbReference>
<dbReference type="PANTHER" id="PTHR46599">
    <property type="entry name" value="PIGGYBAC TRANSPOSABLE ELEMENT-DERIVED PROTEIN 4"/>
    <property type="match status" value="1"/>
</dbReference>
<sequence length="397" mass="46360">MQRKITRRQEKVYIPTTAEEIKAFISINIFIYRDYWSTSNDLHDDYISQLMTVNRFGWLLTNFHLNDNSVLPRPGDVNYDKLYKLRPFLSRVAENFQKNFDPSEIIAVDESMIKFKGRSSLKHYIPNKPIKCGCIDGCLLTNQKGDNVERQLGERVVKTLVRDMRGINHRVYFENYFTGISLLEDLKAKKIYACGTVNTTRKNLLTLTEDKNMKCGDYDWATSDTGLSMMKWKDKISVYLLSNFHDPENVVEVRRKEKDGMQVKIQYPKALDDYNSNMNCVDKFDQMKGTYEIDRKSKKWGHRIFWYFIDASVVNAYISHKEMKLPQVRLTNQNTLHDKDVQSAAQKRVKLELIGSVQCAKCLCVWEKQNLASKTTTGCKELCCVIEHDETMHIQVM</sequence>
<gene>
    <name evidence="2" type="ORF">PR048_009645</name>
</gene>
<evidence type="ECO:0000313" key="3">
    <source>
        <dbReference type="Proteomes" id="UP001159363"/>
    </source>
</evidence>
<feature type="domain" description="PiggyBac transposable element-derived protein" evidence="1">
    <location>
        <begin position="9"/>
        <end position="317"/>
    </location>
</feature>
<organism evidence="2 3">
    <name type="scientific">Dryococelus australis</name>
    <dbReference type="NCBI Taxonomy" id="614101"/>
    <lineage>
        <taxon>Eukaryota</taxon>
        <taxon>Metazoa</taxon>
        <taxon>Ecdysozoa</taxon>
        <taxon>Arthropoda</taxon>
        <taxon>Hexapoda</taxon>
        <taxon>Insecta</taxon>
        <taxon>Pterygota</taxon>
        <taxon>Neoptera</taxon>
        <taxon>Polyneoptera</taxon>
        <taxon>Phasmatodea</taxon>
        <taxon>Verophasmatodea</taxon>
        <taxon>Anareolatae</taxon>
        <taxon>Phasmatidae</taxon>
        <taxon>Eurycanthinae</taxon>
        <taxon>Dryococelus</taxon>
    </lineage>
</organism>
<accession>A0ABQ9I2A3</accession>
<dbReference type="Proteomes" id="UP001159363">
    <property type="component" value="Chromosome 3"/>
</dbReference>
<proteinExistence type="predicted"/>
<protein>
    <recommendedName>
        <fullName evidence="1">PiggyBac transposable element-derived protein domain-containing protein</fullName>
    </recommendedName>
</protein>
<keyword evidence="3" id="KW-1185">Reference proteome</keyword>
<reference evidence="2 3" key="1">
    <citation type="submission" date="2023-02" db="EMBL/GenBank/DDBJ databases">
        <title>LHISI_Scaffold_Assembly.</title>
        <authorList>
            <person name="Stuart O.P."/>
            <person name="Cleave R."/>
            <person name="Magrath M.J.L."/>
            <person name="Mikheyev A.S."/>
        </authorList>
    </citation>
    <scope>NUCLEOTIDE SEQUENCE [LARGE SCALE GENOMIC DNA]</scope>
    <source>
        <strain evidence="2">Daus_M_001</strain>
        <tissue evidence="2">Leg muscle</tissue>
    </source>
</reference>
<evidence type="ECO:0000259" key="1">
    <source>
        <dbReference type="Pfam" id="PF13843"/>
    </source>
</evidence>